<dbReference type="SMART" id="SM00330">
    <property type="entry name" value="PIPKc"/>
    <property type="match status" value="1"/>
</dbReference>
<dbReference type="InterPro" id="IPR027483">
    <property type="entry name" value="PInositol-4-P-4/5-kinase_C_sf"/>
</dbReference>
<dbReference type="CDD" id="cd00139">
    <property type="entry name" value="PIPKc"/>
    <property type="match status" value="1"/>
</dbReference>
<feature type="domain" description="PIPK" evidence="4">
    <location>
        <begin position="223"/>
        <end position="614"/>
    </location>
</feature>
<feature type="compositionally biased region" description="Low complexity" evidence="3">
    <location>
        <begin position="491"/>
        <end position="520"/>
    </location>
</feature>
<evidence type="ECO:0000256" key="3">
    <source>
        <dbReference type="SAM" id="MobiDB-lite"/>
    </source>
</evidence>
<dbReference type="PANTHER" id="PTHR23086">
    <property type="entry name" value="PHOSPHATIDYLINOSITOL-4-PHOSPHATE 5-KINASE"/>
    <property type="match status" value="1"/>
</dbReference>
<evidence type="ECO:0000259" key="4">
    <source>
        <dbReference type="PROSITE" id="PS51455"/>
    </source>
</evidence>
<feature type="region of interest" description="Disordered" evidence="3">
    <location>
        <begin position="488"/>
        <end position="520"/>
    </location>
</feature>
<dbReference type="PROSITE" id="PS51455">
    <property type="entry name" value="PIPK"/>
    <property type="match status" value="1"/>
</dbReference>
<proteinExistence type="predicted"/>
<dbReference type="Pfam" id="PF01504">
    <property type="entry name" value="PIP5K"/>
    <property type="match status" value="1"/>
</dbReference>
<dbReference type="InterPro" id="IPR002498">
    <property type="entry name" value="PInositol-4-P-4/5-kinase_core"/>
</dbReference>
<feature type="compositionally biased region" description="Polar residues" evidence="3">
    <location>
        <begin position="198"/>
        <end position="210"/>
    </location>
</feature>
<reference evidence="5" key="1">
    <citation type="submission" date="2022-08" db="EMBL/GenBank/DDBJ databases">
        <title>Novel sulfate-reducing endosymbionts in the free-living metamonad Anaeramoeba.</title>
        <authorList>
            <person name="Jerlstrom-Hultqvist J."/>
            <person name="Cepicka I."/>
            <person name="Gallot-Lavallee L."/>
            <person name="Salas-Leiva D."/>
            <person name="Curtis B.A."/>
            <person name="Zahonova K."/>
            <person name="Pipaliya S."/>
            <person name="Dacks J."/>
            <person name="Roger A.J."/>
        </authorList>
    </citation>
    <scope>NUCLEOTIDE SEQUENCE</scope>
    <source>
        <strain evidence="5">Schooner1</strain>
    </source>
</reference>
<comment type="caution">
    <text evidence="5">The sequence shown here is derived from an EMBL/GenBank/DDBJ whole genome shotgun (WGS) entry which is preliminary data.</text>
</comment>
<keyword evidence="1" id="KW-0067">ATP-binding</keyword>
<keyword evidence="2" id="KW-0175">Coiled coil</keyword>
<dbReference type="PANTHER" id="PTHR23086:SF8">
    <property type="entry name" value="PHOSPHATIDYLINOSITOL 5-PHOSPHATE 4-KINASE, ISOFORM A"/>
    <property type="match status" value="1"/>
</dbReference>
<feature type="coiled-coil region" evidence="2">
    <location>
        <begin position="97"/>
        <end position="124"/>
    </location>
</feature>
<evidence type="ECO:0000313" key="6">
    <source>
        <dbReference type="Proteomes" id="UP001150062"/>
    </source>
</evidence>
<accession>A0ABQ8XFG8</accession>
<dbReference type="InterPro" id="IPR023610">
    <property type="entry name" value="PInositol-4/5-P-5/4-kinase"/>
</dbReference>
<dbReference type="Gene3D" id="3.30.810.10">
    <property type="entry name" value="2-Layer Sandwich"/>
    <property type="match status" value="1"/>
</dbReference>
<dbReference type="InterPro" id="IPR027484">
    <property type="entry name" value="PInositol-4-P-5-kinase_N"/>
</dbReference>
<evidence type="ECO:0000256" key="1">
    <source>
        <dbReference type="PROSITE-ProRule" id="PRU00781"/>
    </source>
</evidence>
<dbReference type="Gene3D" id="3.30.800.10">
    <property type="entry name" value="Phosphatidylinositol Phosphate Kinase II Beta"/>
    <property type="match status" value="1"/>
</dbReference>
<organism evidence="5 6">
    <name type="scientific">Anaeramoeba flamelloides</name>
    <dbReference type="NCBI Taxonomy" id="1746091"/>
    <lineage>
        <taxon>Eukaryota</taxon>
        <taxon>Metamonada</taxon>
        <taxon>Anaeramoebidae</taxon>
        <taxon>Anaeramoeba</taxon>
    </lineage>
</organism>
<feature type="compositionally biased region" description="Polar residues" evidence="3">
    <location>
        <begin position="175"/>
        <end position="191"/>
    </location>
</feature>
<name>A0ABQ8XFG8_9EUKA</name>
<keyword evidence="1" id="KW-0418">Kinase</keyword>
<evidence type="ECO:0000256" key="2">
    <source>
        <dbReference type="SAM" id="Coils"/>
    </source>
</evidence>
<keyword evidence="1" id="KW-0808">Transferase</keyword>
<dbReference type="SUPFAM" id="SSF56104">
    <property type="entry name" value="SAICAR synthase-like"/>
    <property type="match status" value="1"/>
</dbReference>
<keyword evidence="1" id="KW-0547">Nucleotide-binding</keyword>
<dbReference type="Proteomes" id="UP001150062">
    <property type="component" value="Unassembled WGS sequence"/>
</dbReference>
<evidence type="ECO:0000313" key="5">
    <source>
        <dbReference type="EMBL" id="KAJ6231211.1"/>
    </source>
</evidence>
<feature type="region of interest" description="Disordered" evidence="3">
    <location>
        <begin position="165"/>
        <end position="228"/>
    </location>
</feature>
<protein>
    <recommendedName>
        <fullName evidence="4">PIPK domain-containing protein</fullName>
    </recommendedName>
</protein>
<sequence length="621" mass="72833">METKIDSIEELFDYSLESPLLTVIKQQEPTHLKKSLKSVSDKTINKVYNEIRSLTDTVLTTTFQQSLQIPEVSRKVNKLVEDLPRIGKLFEQNVTDKSLFNDQLQNLQKKEKKQQEEVSKKKISEYLELTEMYYQTEKRILSEIQYIQDAVQEGIEDWMNLEGKEKMENKKNTQKKSNPYSNKTKNNSQYKSPIRKFASNSTIQKKTPSRSPKVKPSKTKSENSTTNMSDILEAFKQGIRINNELENKQKFRQVYVKENNFNEITKIELDSMMNKINTSNDSNQPKEQPSFTFQELSPLIFYHLRVHFNISNKQYEKSICLEENGVEVMKQDGGRSGASFFLSKDKKFVVKFIEKSESNVLTQILKDYYQYIITNPHTLLTLFYGHYSISTSTENYYCIVMNNVFPKKYQMHDVYDLKGSKINRGGDRKKKNLRILKDNDLNDELRLTKILRNKLIRQINSDTEFLKKFSIMDYSLLLGIHHLDEQDENNESSYNRSTNNNNNNNNNSNSNNKSNNNNNNKLKKKESVLQFLDFKRISDFKRAKGGIRSVGDEQNRKKSCIYYFGIIDCLQVYNVKKKVEHGFKTLKHFTRTEMSSVEPELYASRFINLVKKITTTPKKYK</sequence>
<gene>
    <name evidence="5" type="ORF">M0813_06157</name>
</gene>
<dbReference type="EMBL" id="JAOAOG010000302">
    <property type="protein sequence ID" value="KAJ6231211.1"/>
    <property type="molecule type" value="Genomic_DNA"/>
</dbReference>
<keyword evidence="6" id="KW-1185">Reference proteome</keyword>